<organism evidence="2 3">
    <name type="scientific">Rhynchophorus ferrugineus</name>
    <name type="common">Red palm weevil</name>
    <name type="synonym">Curculio ferrugineus</name>
    <dbReference type="NCBI Taxonomy" id="354439"/>
    <lineage>
        <taxon>Eukaryota</taxon>
        <taxon>Metazoa</taxon>
        <taxon>Ecdysozoa</taxon>
        <taxon>Arthropoda</taxon>
        <taxon>Hexapoda</taxon>
        <taxon>Insecta</taxon>
        <taxon>Pterygota</taxon>
        <taxon>Neoptera</taxon>
        <taxon>Endopterygota</taxon>
        <taxon>Coleoptera</taxon>
        <taxon>Polyphaga</taxon>
        <taxon>Cucujiformia</taxon>
        <taxon>Curculionidae</taxon>
        <taxon>Dryophthorinae</taxon>
        <taxon>Rhynchophorus</taxon>
    </lineage>
</organism>
<feature type="compositionally biased region" description="Basic and acidic residues" evidence="1">
    <location>
        <begin position="23"/>
        <end position="38"/>
    </location>
</feature>
<gene>
    <name evidence="2" type="ORF">GWI33_007783</name>
</gene>
<evidence type="ECO:0000313" key="2">
    <source>
        <dbReference type="EMBL" id="KAF7278978.1"/>
    </source>
</evidence>
<feature type="compositionally biased region" description="Basic and acidic residues" evidence="1">
    <location>
        <begin position="1"/>
        <end position="12"/>
    </location>
</feature>
<dbReference type="Proteomes" id="UP000625711">
    <property type="component" value="Unassembled WGS sequence"/>
</dbReference>
<evidence type="ECO:0000313" key="3">
    <source>
        <dbReference type="Proteomes" id="UP000625711"/>
    </source>
</evidence>
<feature type="compositionally biased region" description="Basic and acidic residues" evidence="1">
    <location>
        <begin position="46"/>
        <end position="57"/>
    </location>
</feature>
<keyword evidence="3" id="KW-1185">Reference proteome</keyword>
<sequence>MGGEYKDSRVDTDLETNALSPSEKQHRTAAELEAHNGDDNNNNAPRQERTVLGRDKMPNNLSVQPCRAK</sequence>
<reference evidence="2" key="1">
    <citation type="submission" date="2020-08" db="EMBL/GenBank/DDBJ databases">
        <title>Genome sequencing and assembly of the red palm weevil Rhynchophorus ferrugineus.</title>
        <authorList>
            <person name="Dias G.B."/>
            <person name="Bergman C.M."/>
            <person name="Manee M."/>
        </authorList>
    </citation>
    <scope>NUCLEOTIDE SEQUENCE</scope>
    <source>
        <strain evidence="2">AA-2017</strain>
        <tissue evidence="2">Whole larva</tissue>
    </source>
</reference>
<dbReference type="AlphaFoldDB" id="A0A834IJE4"/>
<evidence type="ECO:0000256" key="1">
    <source>
        <dbReference type="SAM" id="MobiDB-lite"/>
    </source>
</evidence>
<accession>A0A834IJE4</accession>
<proteinExistence type="predicted"/>
<name>A0A834IJE4_RHYFE</name>
<dbReference type="EMBL" id="JAACXV010000379">
    <property type="protein sequence ID" value="KAF7278978.1"/>
    <property type="molecule type" value="Genomic_DNA"/>
</dbReference>
<protein>
    <submittedName>
        <fullName evidence="2">Uncharacterized protein</fullName>
    </submittedName>
</protein>
<comment type="caution">
    <text evidence="2">The sequence shown here is derived from an EMBL/GenBank/DDBJ whole genome shotgun (WGS) entry which is preliminary data.</text>
</comment>
<feature type="region of interest" description="Disordered" evidence="1">
    <location>
        <begin position="1"/>
        <end position="69"/>
    </location>
</feature>